<evidence type="ECO:0000313" key="4">
    <source>
        <dbReference type="EMBL" id="BDI29947.1"/>
    </source>
</evidence>
<dbReference type="Gene3D" id="1.10.10.10">
    <property type="entry name" value="Winged helix-like DNA-binding domain superfamily/Winged helix DNA-binding domain"/>
    <property type="match status" value="1"/>
</dbReference>
<dbReference type="KEGG" id="ccot:CCAX7_19980"/>
<dbReference type="GO" id="GO:0003700">
    <property type="term" value="F:DNA-binding transcription factor activity"/>
    <property type="evidence" value="ECO:0007669"/>
    <property type="project" value="InterPro"/>
</dbReference>
<dbReference type="SMART" id="SM00345">
    <property type="entry name" value="HTH_GNTR"/>
    <property type="match status" value="1"/>
</dbReference>
<dbReference type="InterPro" id="IPR046335">
    <property type="entry name" value="LacI/GalR-like_sensor"/>
</dbReference>
<dbReference type="AlphaFoldDB" id="A0A402D2J1"/>
<dbReference type="InterPro" id="IPR036388">
    <property type="entry name" value="WH-like_DNA-bd_sf"/>
</dbReference>
<dbReference type="CDD" id="cd07377">
    <property type="entry name" value="WHTH_GntR"/>
    <property type="match status" value="1"/>
</dbReference>
<keyword evidence="2" id="KW-0238">DNA-binding</keyword>
<dbReference type="GO" id="GO:0000976">
    <property type="term" value="F:transcription cis-regulatory region binding"/>
    <property type="evidence" value="ECO:0007669"/>
    <property type="project" value="TreeGrafter"/>
</dbReference>
<sequence>MTTILNHATSPAKVQMRDVESLIRERIESGKYEAGGRLPSERELCEELKVHRRVVRSAIQVLEREGLINRQPNCRATVRSLDTQDTPHPMQNLGSKLQLSRFVALMMWHGNPQEEGGTGQQRIFWGMNQTLGQAGYHTVFLDLVEMIGTENEHADREATHLQYALDQGFGGIVFYCYSYYSNRDLLRKVARKIPLVLIDRDLPGVEADYVGVTNHRGMYEATNYLIGLGHKRIAYITRSEPVNTVQDRLQGYLAALRETFDPGYYEMVLAVPSTEGGAWPAFDAILQAPPEKRPTALVCVNDYEAVFVAGRLTEAGIRVPEDISVIGCDNIITKLPNGVGLTTTAQPFEEIGAEAAKLFLRRAGERKSDIAQVECPTRLILRDSCRPYDGP</sequence>
<dbReference type="SUPFAM" id="SSF53822">
    <property type="entry name" value="Periplasmic binding protein-like I"/>
    <property type="match status" value="1"/>
</dbReference>
<name>A0A402D2J1_9BACT</name>
<keyword evidence="5" id="KW-1185">Reference proteome</keyword>
<keyword evidence="1" id="KW-0805">Transcription regulation</keyword>
<dbReference type="Proteomes" id="UP000287394">
    <property type="component" value="Chromosome"/>
</dbReference>
<proteinExistence type="predicted"/>
<organism evidence="4 5">
    <name type="scientific">Capsulimonas corticalis</name>
    <dbReference type="NCBI Taxonomy" id="2219043"/>
    <lineage>
        <taxon>Bacteria</taxon>
        <taxon>Bacillati</taxon>
        <taxon>Armatimonadota</taxon>
        <taxon>Armatimonadia</taxon>
        <taxon>Capsulimonadales</taxon>
        <taxon>Capsulimonadaceae</taxon>
        <taxon>Capsulimonas</taxon>
    </lineage>
</organism>
<dbReference type="InterPro" id="IPR036390">
    <property type="entry name" value="WH_DNA-bd_sf"/>
</dbReference>
<dbReference type="PRINTS" id="PR00035">
    <property type="entry name" value="HTHGNTR"/>
</dbReference>
<dbReference type="InterPro" id="IPR028082">
    <property type="entry name" value="Peripla_BP_I"/>
</dbReference>
<accession>A0A402D2J1</accession>
<evidence type="ECO:0000256" key="2">
    <source>
        <dbReference type="ARBA" id="ARBA00023125"/>
    </source>
</evidence>
<keyword evidence="3" id="KW-0804">Transcription</keyword>
<dbReference type="InterPro" id="IPR000524">
    <property type="entry name" value="Tscrpt_reg_HTH_GntR"/>
</dbReference>
<evidence type="ECO:0000256" key="3">
    <source>
        <dbReference type="ARBA" id="ARBA00023163"/>
    </source>
</evidence>
<dbReference type="EMBL" id="AP025739">
    <property type="protein sequence ID" value="BDI29947.1"/>
    <property type="molecule type" value="Genomic_DNA"/>
</dbReference>
<evidence type="ECO:0000313" key="5">
    <source>
        <dbReference type="Proteomes" id="UP000287394"/>
    </source>
</evidence>
<dbReference type="Gene3D" id="3.40.50.2300">
    <property type="match status" value="2"/>
</dbReference>
<dbReference type="SUPFAM" id="SSF46785">
    <property type="entry name" value="Winged helix' DNA-binding domain"/>
    <property type="match status" value="1"/>
</dbReference>
<dbReference type="Pfam" id="PF00392">
    <property type="entry name" value="GntR"/>
    <property type="match status" value="1"/>
</dbReference>
<dbReference type="RefSeq" id="WP_119323745.1">
    <property type="nucleotide sequence ID" value="NZ_AP025739.1"/>
</dbReference>
<protein>
    <submittedName>
        <fullName evidence="4">Uncharacterized protein</fullName>
    </submittedName>
</protein>
<evidence type="ECO:0000256" key="1">
    <source>
        <dbReference type="ARBA" id="ARBA00023015"/>
    </source>
</evidence>
<dbReference type="OrthoDB" id="9799482at2"/>
<reference evidence="4 5" key="1">
    <citation type="journal article" date="2019" name="Int. J. Syst. Evol. Microbiol.">
        <title>Capsulimonas corticalis gen. nov., sp. nov., an aerobic capsulated bacterium, of a novel bacterial order, Capsulimonadales ord. nov., of the class Armatimonadia of the phylum Armatimonadetes.</title>
        <authorList>
            <person name="Li J."/>
            <person name="Kudo C."/>
            <person name="Tonouchi A."/>
        </authorList>
    </citation>
    <scope>NUCLEOTIDE SEQUENCE [LARGE SCALE GENOMIC DNA]</scope>
    <source>
        <strain evidence="4 5">AX-7</strain>
    </source>
</reference>
<dbReference type="PANTHER" id="PTHR30146:SF109">
    <property type="entry name" value="HTH-TYPE TRANSCRIPTIONAL REGULATOR GALS"/>
    <property type="match status" value="1"/>
</dbReference>
<dbReference type="PANTHER" id="PTHR30146">
    <property type="entry name" value="LACI-RELATED TRANSCRIPTIONAL REPRESSOR"/>
    <property type="match status" value="1"/>
</dbReference>
<dbReference type="CDD" id="cd06267">
    <property type="entry name" value="PBP1_LacI_sugar_binding-like"/>
    <property type="match status" value="1"/>
</dbReference>
<dbReference type="Pfam" id="PF13377">
    <property type="entry name" value="Peripla_BP_3"/>
    <property type="match status" value="1"/>
</dbReference>
<dbReference type="PROSITE" id="PS50949">
    <property type="entry name" value="HTH_GNTR"/>
    <property type="match status" value="1"/>
</dbReference>
<gene>
    <name evidence="4" type="ORF">CCAX7_19980</name>
</gene>